<evidence type="ECO:0000313" key="9">
    <source>
        <dbReference type="Proteomes" id="UP000008983"/>
    </source>
</evidence>
<proteinExistence type="inferred from homology"/>
<gene>
    <name evidence="8" type="ORF">IMG5_202140</name>
</gene>
<dbReference type="Proteomes" id="UP000008983">
    <property type="component" value="Unassembled WGS sequence"/>
</dbReference>
<dbReference type="InParanoid" id="G0R631"/>
<dbReference type="eggNOG" id="KOG2881">
    <property type="taxonomic scope" value="Eukaryota"/>
</dbReference>
<evidence type="ECO:0000256" key="3">
    <source>
        <dbReference type="ARBA" id="ARBA00022692"/>
    </source>
</evidence>
<keyword evidence="7" id="KW-0175">Coiled coil</keyword>
<feature type="coiled-coil region" evidence="7">
    <location>
        <begin position="61"/>
        <end position="102"/>
    </location>
</feature>
<dbReference type="OrthoDB" id="442680at2759"/>
<feature type="transmembrane region" description="Helical" evidence="6">
    <location>
        <begin position="7"/>
        <end position="32"/>
    </location>
</feature>
<evidence type="ECO:0000256" key="5">
    <source>
        <dbReference type="ARBA" id="ARBA00023136"/>
    </source>
</evidence>
<dbReference type="PANTHER" id="PTHR12608:SF1">
    <property type="entry name" value="TRANSMEMBRANE PROTEIN 165"/>
    <property type="match status" value="1"/>
</dbReference>
<evidence type="ECO:0000256" key="6">
    <source>
        <dbReference type="RuleBase" id="RU365102"/>
    </source>
</evidence>
<comment type="similarity">
    <text evidence="2 6">Belongs to the GDT1 family.</text>
</comment>
<organism evidence="8 9">
    <name type="scientific">Ichthyophthirius multifiliis</name>
    <name type="common">White spot disease agent</name>
    <name type="synonym">Ich</name>
    <dbReference type="NCBI Taxonomy" id="5932"/>
    <lineage>
        <taxon>Eukaryota</taxon>
        <taxon>Sar</taxon>
        <taxon>Alveolata</taxon>
        <taxon>Ciliophora</taxon>
        <taxon>Intramacronucleata</taxon>
        <taxon>Oligohymenophorea</taxon>
        <taxon>Hymenostomatida</taxon>
        <taxon>Ophryoglenina</taxon>
        <taxon>Ichthyophthirius</taxon>
    </lineage>
</organism>
<sequence length="194" mass="22150">MKYSRYWVFLGSYGAMFFMTFVSCFLGQFILYILPEQYMKFGAAILFFIFGGKSLYDVLIKKQEEDDNEEIEKEMEELNQKLTQKTKDIEEIQTSNQKVKNQVFVVEGYIVASQTFLQIFLGEWGDKSQITTIAMSASYDPIRVFVGSVIAHALCSATAVTGGRYISSFVSEKLLTIFGGIVFIFFGIFTLYNL</sequence>
<dbReference type="InterPro" id="IPR001727">
    <property type="entry name" value="GDT1-like"/>
</dbReference>
<name>G0R631_ICHMU</name>
<protein>
    <recommendedName>
        <fullName evidence="6">GDT1 family protein</fullName>
    </recommendedName>
</protein>
<accession>G0R631</accession>
<dbReference type="PROSITE" id="PS51257">
    <property type="entry name" value="PROKAR_LIPOPROTEIN"/>
    <property type="match status" value="1"/>
</dbReference>
<keyword evidence="9" id="KW-1185">Reference proteome</keyword>
<dbReference type="STRING" id="857967.G0R631"/>
<dbReference type="GO" id="GO:0016020">
    <property type="term" value="C:membrane"/>
    <property type="evidence" value="ECO:0007669"/>
    <property type="project" value="UniProtKB-SubCell"/>
</dbReference>
<dbReference type="EMBL" id="GL984388">
    <property type="protein sequence ID" value="EGR27097.1"/>
    <property type="molecule type" value="Genomic_DNA"/>
</dbReference>
<reference evidence="8 9" key="1">
    <citation type="submission" date="2011-07" db="EMBL/GenBank/DDBJ databases">
        <authorList>
            <person name="Coyne R."/>
            <person name="Brami D."/>
            <person name="Johnson J."/>
            <person name="Hostetler J."/>
            <person name="Hannick L."/>
            <person name="Clark T."/>
            <person name="Cassidy-Hanley D."/>
            <person name="Inman J."/>
        </authorList>
    </citation>
    <scope>NUCLEOTIDE SEQUENCE [LARGE SCALE GENOMIC DNA]</scope>
    <source>
        <strain evidence="8 9">G5</strain>
    </source>
</reference>
<feature type="transmembrane region" description="Helical" evidence="6">
    <location>
        <begin position="38"/>
        <end position="56"/>
    </location>
</feature>
<dbReference type="GO" id="GO:0046873">
    <property type="term" value="F:metal ion transmembrane transporter activity"/>
    <property type="evidence" value="ECO:0007669"/>
    <property type="project" value="InterPro"/>
</dbReference>
<dbReference type="RefSeq" id="XP_004023981.1">
    <property type="nucleotide sequence ID" value="XM_004023932.1"/>
</dbReference>
<evidence type="ECO:0000256" key="7">
    <source>
        <dbReference type="SAM" id="Coils"/>
    </source>
</evidence>
<keyword evidence="5 6" id="KW-0472">Membrane</keyword>
<keyword evidence="4 6" id="KW-1133">Transmembrane helix</keyword>
<feature type="transmembrane region" description="Helical" evidence="6">
    <location>
        <begin position="103"/>
        <end position="122"/>
    </location>
</feature>
<dbReference type="GeneID" id="14903152"/>
<evidence type="ECO:0000256" key="1">
    <source>
        <dbReference type="ARBA" id="ARBA00004141"/>
    </source>
</evidence>
<feature type="transmembrane region" description="Helical" evidence="6">
    <location>
        <begin position="142"/>
        <end position="162"/>
    </location>
</feature>
<evidence type="ECO:0000313" key="8">
    <source>
        <dbReference type="EMBL" id="EGR27097.1"/>
    </source>
</evidence>
<dbReference type="OMA" id="CSNVIMG"/>
<evidence type="ECO:0000256" key="2">
    <source>
        <dbReference type="ARBA" id="ARBA00009190"/>
    </source>
</evidence>
<dbReference type="Pfam" id="PF01169">
    <property type="entry name" value="GDT1"/>
    <property type="match status" value="2"/>
</dbReference>
<keyword evidence="3 6" id="KW-0812">Transmembrane</keyword>
<comment type="subcellular location">
    <subcellularLocation>
        <location evidence="1 6">Membrane</location>
        <topology evidence="1 6">Multi-pass membrane protein</topology>
    </subcellularLocation>
</comment>
<dbReference type="PANTHER" id="PTHR12608">
    <property type="entry name" value="TRANSMEMBRANE PROTEIN HTP-1 RELATED"/>
    <property type="match status" value="1"/>
</dbReference>
<feature type="transmembrane region" description="Helical" evidence="6">
    <location>
        <begin position="174"/>
        <end position="192"/>
    </location>
</feature>
<evidence type="ECO:0000256" key="4">
    <source>
        <dbReference type="ARBA" id="ARBA00022989"/>
    </source>
</evidence>
<dbReference type="AlphaFoldDB" id="G0R631"/>